<proteinExistence type="predicted"/>
<feature type="signal peptide" evidence="1">
    <location>
        <begin position="1"/>
        <end position="36"/>
    </location>
</feature>
<accession>A0A498KFL0</accession>
<sequence>MFFVSITGVLLIWRSSSLSLPALLLLLLHVRHDVISVPHKPTVPATTKAIHIFRSARIHHLRQPQDQTQFPDIHKLSPVDDGVVFQNPHDAILLYGRVDGFMVELEPRFEKTLSGLRAQLVLVIIIISLIYVSPPSISKVHQSFLWPPKLIENSENLISFAFGCELLSQNCQELFI</sequence>
<protein>
    <submittedName>
        <fullName evidence="2">Uncharacterized protein</fullName>
    </submittedName>
</protein>
<dbReference type="AlphaFoldDB" id="A0A498KFL0"/>
<name>A0A498KFL0_MALDO</name>
<keyword evidence="1" id="KW-0732">Signal</keyword>
<organism evidence="2 3">
    <name type="scientific">Malus domestica</name>
    <name type="common">Apple</name>
    <name type="synonym">Pyrus malus</name>
    <dbReference type="NCBI Taxonomy" id="3750"/>
    <lineage>
        <taxon>Eukaryota</taxon>
        <taxon>Viridiplantae</taxon>
        <taxon>Streptophyta</taxon>
        <taxon>Embryophyta</taxon>
        <taxon>Tracheophyta</taxon>
        <taxon>Spermatophyta</taxon>
        <taxon>Magnoliopsida</taxon>
        <taxon>eudicotyledons</taxon>
        <taxon>Gunneridae</taxon>
        <taxon>Pentapetalae</taxon>
        <taxon>rosids</taxon>
        <taxon>fabids</taxon>
        <taxon>Rosales</taxon>
        <taxon>Rosaceae</taxon>
        <taxon>Amygdaloideae</taxon>
        <taxon>Maleae</taxon>
        <taxon>Malus</taxon>
    </lineage>
</organism>
<evidence type="ECO:0000313" key="3">
    <source>
        <dbReference type="Proteomes" id="UP000290289"/>
    </source>
</evidence>
<gene>
    <name evidence="2" type="ORF">DVH24_026276</name>
</gene>
<comment type="caution">
    <text evidence="2">The sequence shown here is derived from an EMBL/GenBank/DDBJ whole genome shotgun (WGS) entry which is preliminary data.</text>
</comment>
<feature type="chain" id="PRO_5019731573" evidence="1">
    <location>
        <begin position="37"/>
        <end position="176"/>
    </location>
</feature>
<dbReference type="EMBL" id="RDQH01000328">
    <property type="protein sequence ID" value="RXI07140.1"/>
    <property type="molecule type" value="Genomic_DNA"/>
</dbReference>
<keyword evidence="3" id="KW-1185">Reference proteome</keyword>
<reference evidence="2 3" key="1">
    <citation type="submission" date="2018-10" db="EMBL/GenBank/DDBJ databases">
        <title>A high-quality apple genome assembly.</title>
        <authorList>
            <person name="Hu J."/>
        </authorList>
    </citation>
    <scope>NUCLEOTIDE SEQUENCE [LARGE SCALE GENOMIC DNA]</scope>
    <source>
        <strain evidence="3">cv. HFTH1</strain>
        <tissue evidence="2">Young leaf</tissue>
    </source>
</reference>
<evidence type="ECO:0000313" key="2">
    <source>
        <dbReference type="EMBL" id="RXI07140.1"/>
    </source>
</evidence>
<evidence type="ECO:0000256" key="1">
    <source>
        <dbReference type="SAM" id="SignalP"/>
    </source>
</evidence>
<dbReference type="Proteomes" id="UP000290289">
    <property type="component" value="Chromosome 2"/>
</dbReference>